<evidence type="ECO:0000313" key="2">
    <source>
        <dbReference type="EMBL" id="ANP39784.1"/>
    </source>
</evidence>
<dbReference type="STRING" id="1265309.K529_003305"/>
<dbReference type="RefSeq" id="WP_005642685.1">
    <property type="nucleotide sequence ID" value="NZ_CP015230.1"/>
</dbReference>
<organism evidence="2 3">
    <name type="scientific">Tritonibacter mobilis F1926</name>
    <dbReference type="NCBI Taxonomy" id="1265309"/>
    <lineage>
        <taxon>Bacteria</taxon>
        <taxon>Pseudomonadati</taxon>
        <taxon>Pseudomonadota</taxon>
        <taxon>Alphaproteobacteria</taxon>
        <taxon>Rhodobacterales</taxon>
        <taxon>Paracoccaceae</taxon>
        <taxon>Tritonibacter</taxon>
    </lineage>
</organism>
<dbReference type="Proteomes" id="UP000013243">
    <property type="component" value="Chromosome"/>
</dbReference>
<sequence>MTHPSEPENITEPAQLRFLRRLVTTLTVIMVGGVLVVIALLVIRLSDDTSAPRLPADITLPDGATARAVTFGTGWLAVVTTDDQILILDSETGALRQSVQID</sequence>
<name>A0A1B0ZZM1_9RHOB</name>
<reference evidence="2 3" key="1">
    <citation type="journal article" date="2016" name="ISME J.">
        <title>Global occurrence and heterogeneity of the Roseobacter-clade species Ruegeria mobilis.</title>
        <authorList>
            <person name="Sonnenschein E."/>
            <person name="Gram L."/>
        </authorList>
    </citation>
    <scope>NUCLEOTIDE SEQUENCE [LARGE SCALE GENOMIC DNA]</scope>
    <source>
        <strain evidence="2 3">F1926</strain>
    </source>
</reference>
<dbReference type="Pfam" id="PF20082">
    <property type="entry name" value="DUF6476"/>
    <property type="match status" value="1"/>
</dbReference>
<keyword evidence="1" id="KW-0812">Transmembrane</keyword>
<proteinExistence type="predicted"/>
<keyword evidence="1" id="KW-1133">Transmembrane helix</keyword>
<accession>A0A1B0ZZM1</accession>
<evidence type="ECO:0000256" key="1">
    <source>
        <dbReference type="SAM" id="Phobius"/>
    </source>
</evidence>
<dbReference type="KEGG" id="rmb:K529_003305"/>
<dbReference type="AlphaFoldDB" id="A0A1B0ZZM1"/>
<feature type="transmembrane region" description="Helical" evidence="1">
    <location>
        <begin position="22"/>
        <end position="43"/>
    </location>
</feature>
<gene>
    <name evidence="2" type="ORF">K529_003305</name>
</gene>
<evidence type="ECO:0000313" key="3">
    <source>
        <dbReference type="Proteomes" id="UP000013243"/>
    </source>
</evidence>
<keyword evidence="1" id="KW-0472">Membrane</keyword>
<dbReference type="InterPro" id="IPR045519">
    <property type="entry name" value="DUF6476"/>
</dbReference>
<dbReference type="GeneID" id="28248827"/>
<dbReference type="OrthoDB" id="7872651at2"/>
<dbReference type="EMBL" id="CP015230">
    <property type="protein sequence ID" value="ANP39784.1"/>
    <property type="molecule type" value="Genomic_DNA"/>
</dbReference>
<protein>
    <submittedName>
        <fullName evidence="2">Uncharacterized protein</fullName>
    </submittedName>
</protein>